<dbReference type="CDD" id="cd00096">
    <property type="entry name" value="Ig"/>
    <property type="match status" value="1"/>
</dbReference>
<name>A0A9P0D7V3_9CUCU</name>
<evidence type="ECO:0000256" key="3">
    <source>
        <dbReference type="ARBA" id="ARBA00023157"/>
    </source>
</evidence>
<dbReference type="InterPro" id="IPR007110">
    <property type="entry name" value="Ig-like_dom"/>
</dbReference>
<dbReference type="InterPro" id="IPR051170">
    <property type="entry name" value="Neural/epithelial_adhesion"/>
</dbReference>
<evidence type="ECO:0000256" key="1">
    <source>
        <dbReference type="ARBA" id="ARBA00022729"/>
    </source>
</evidence>
<dbReference type="PANTHER" id="PTHR12231:SF253">
    <property type="entry name" value="DPR-INTERACTING PROTEIN ETA, ISOFORM B-RELATED"/>
    <property type="match status" value="1"/>
</dbReference>
<dbReference type="PANTHER" id="PTHR12231">
    <property type="entry name" value="CTX-RELATED TYPE I TRANSMEMBRANE PROTEIN"/>
    <property type="match status" value="1"/>
</dbReference>
<proteinExistence type="predicted"/>
<dbReference type="InterPro" id="IPR013098">
    <property type="entry name" value="Ig_I-set"/>
</dbReference>
<dbReference type="Pfam" id="PF07679">
    <property type="entry name" value="I-set"/>
    <property type="match status" value="1"/>
</dbReference>
<sequence>MMILSVLLITATTLNQIDCRRLEDINNEVSSIPEENLSFSTGEWVKINNPPVAVMTKKVGAHMELHCEAMGSPPPTIQWYKSNRRITENEVFETNSISRNPALAQVSSRLVINYLLPRHQDVYRCVAESGTKVDTAATKLLVTDGREMNFTQLLSAKILGAHHLPRVTFWATTYMDVIGNDATLPCKFVGNPRPNVIWLDPNSKVIESSEKYSMSQEGELRIRSMEWSDMGAYVCALENSVGEDSVETFLYPMQGSK</sequence>
<accession>A0A9P0D7V3</accession>
<dbReference type="Pfam" id="PF13927">
    <property type="entry name" value="Ig_3"/>
    <property type="match status" value="1"/>
</dbReference>
<keyword evidence="2" id="KW-0677">Repeat</keyword>
<dbReference type="Proteomes" id="UP001153636">
    <property type="component" value="Chromosome 6"/>
</dbReference>
<evidence type="ECO:0000256" key="5">
    <source>
        <dbReference type="SAM" id="SignalP"/>
    </source>
</evidence>
<protein>
    <recommendedName>
        <fullName evidence="6">Ig-like domain-containing protein</fullName>
    </recommendedName>
</protein>
<evidence type="ECO:0000313" key="8">
    <source>
        <dbReference type="Proteomes" id="UP001153636"/>
    </source>
</evidence>
<dbReference type="Gene3D" id="2.60.40.10">
    <property type="entry name" value="Immunoglobulins"/>
    <property type="match status" value="2"/>
</dbReference>
<feature type="domain" description="Ig-like" evidence="6">
    <location>
        <begin position="165"/>
        <end position="247"/>
    </location>
</feature>
<dbReference type="InterPro" id="IPR003598">
    <property type="entry name" value="Ig_sub2"/>
</dbReference>
<evidence type="ECO:0000256" key="2">
    <source>
        <dbReference type="ARBA" id="ARBA00022737"/>
    </source>
</evidence>
<dbReference type="InterPro" id="IPR036179">
    <property type="entry name" value="Ig-like_dom_sf"/>
</dbReference>
<dbReference type="EMBL" id="OV651818">
    <property type="protein sequence ID" value="CAH1112000.1"/>
    <property type="molecule type" value="Genomic_DNA"/>
</dbReference>
<dbReference type="InterPro" id="IPR003599">
    <property type="entry name" value="Ig_sub"/>
</dbReference>
<feature type="domain" description="Ig-like" evidence="6">
    <location>
        <begin position="50"/>
        <end position="143"/>
    </location>
</feature>
<organism evidence="7 8">
    <name type="scientific">Psylliodes chrysocephalus</name>
    <dbReference type="NCBI Taxonomy" id="3402493"/>
    <lineage>
        <taxon>Eukaryota</taxon>
        <taxon>Metazoa</taxon>
        <taxon>Ecdysozoa</taxon>
        <taxon>Arthropoda</taxon>
        <taxon>Hexapoda</taxon>
        <taxon>Insecta</taxon>
        <taxon>Pterygota</taxon>
        <taxon>Neoptera</taxon>
        <taxon>Endopterygota</taxon>
        <taxon>Coleoptera</taxon>
        <taxon>Polyphaga</taxon>
        <taxon>Cucujiformia</taxon>
        <taxon>Chrysomeloidea</taxon>
        <taxon>Chrysomelidae</taxon>
        <taxon>Galerucinae</taxon>
        <taxon>Alticini</taxon>
        <taxon>Psylliodes</taxon>
    </lineage>
</organism>
<reference evidence="7" key="1">
    <citation type="submission" date="2022-01" db="EMBL/GenBank/DDBJ databases">
        <authorList>
            <person name="King R."/>
        </authorList>
    </citation>
    <scope>NUCLEOTIDE SEQUENCE</scope>
</reference>
<evidence type="ECO:0000256" key="4">
    <source>
        <dbReference type="ARBA" id="ARBA00023319"/>
    </source>
</evidence>
<keyword evidence="1 5" id="KW-0732">Signal</keyword>
<evidence type="ECO:0000313" key="7">
    <source>
        <dbReference type="EMBL" id="CAH1112000.1"/>
    </source>
</evidence>
<dbReference type="AlphaFoldDB" id="A0A9P0D7V3"/>
<dbReference type="OrthoDB" id="6138780at2759"/>
<evidence type="ECO:0000259" key="6">
    <source>
        <dbReference type="PROSITE" id="PS50835"/>
    </source>
</evidence>
<dbReference type="SMART" id="SM00409">
    <property type="entry name" value="IG"/>
    <property type="match status" value="2"/>
</dbReference>
<dbReference type="SMART" id="SM00408">
    <property type="entry name" value="IGc2"/>
    <property type="match status" value="2"/>
</dbReference>
<dbReference type="InterPro" id="IPR013783">
    <property type="entry name" value="Ig-like_fold"/>
</dbReference>
<keyword evidence="8" id="KW-1185">Reference proteome</keyword>
<dbReference type="PROSITE" id="PS50835">
    <property type="entry name" value="IG_LIKE"/>
    <property type="match status" value="2"/>
</dbReference>
<keyword evidence="3" id="KW-1015">Disulfide bond</keyword>
<dbReference type="SUPFAM" id="SSF48726">
    <property type="entry name" value="Immunoglobulin"/>
    <property type="match status" value="2"/>
</dbReference>
<gene>
    <name evidence="7" type="ORF">PSYICH_LOCUS12108</name>
</gene>
<keyword evidence="4" id="KW-0393">Immunoglobulin domain</keyword>
<feature type="signal peptide" evidence="5">
    <location>
        <begin position="1"/>
        <end position="19"/>
    </location>
</feature>
<feature type="chain" id="PRO_5040381895" description="Ig-like domain-containing protein" evidence="5">
    <location>
        <begin position="20"/>
        <end position="257"/>
    </location>
</feature>
<dbReference type="FunFam" id="2.60.40.10:FF:000032">
    <property type="entry name" value="palladin isoform X1"/>
    <property type="match status" value="1"/>
</dbReference>